<accession>A0A1Y2IWN7</accession>
<protein>
    <recommendedName>
        <fullName evidence="4">C2H2-type domain-containing protein</fullName>
    </recommendedName>
</protein>
<gene>
    <name evidence="2" type="ORF">PYCCODRAFT_118070</name>
</gene>
<dbReference type="Proteomes" id="UP000193067">
    <property type="component" value="Unassembled WGS sequence"/>
</dbReference>
<feature type="region of interest" description="Disordered" evidence="1">
    <location>
        <begin position="1"/>
        <end position="30"/>
    </location>
</feature>
<dbReference type="STRING" id="1353009.A0A1Y2IWN7"/>
<reference evidence="2 3" key="1">
    <citation type="journal article" date="2015" name="Biotechnol. Biofuels">
        <title>Enhanced degradation of softwood versus hardwood by the white-rot fungus Pycnoporus coccineus.</title>
        <authorList>
            <person name="Couturier M."/>
            <person name="Navarro D."/>
            <person name="Chevret D."/>
            <person name="Henrissat B."/>
            <person name="Piumi F."/>
            <person name="Ruiz-Duenas F.J."/>
            <person name="Martinez A.T."/>
            <person name="Grigoriev I.V."/>
            <person name="Riley R."/>
            <person name="Lipzen A."/>
            <person name="Berrin J.G."/>
            <person name="Master E.R."/>
            <person name="Rosso M.N."/>
        </authorList>
    </citation>
    <scope>NUCLEOTIDE SEQUENCE [LARGE SCALE GENOMIC DNA]</scope>
    <source>
        <strain evidence="2 3">BRFM310</strain>
    </source>
</reference>
<feature type="region of interest" description="Disordered" evidence="1">
    <location>
        <begin position="79"/>
        <end position="103"/>
    </location>
</feature>
<evidence type="ECO:0000313" key="2">
    <source>
        <dbReference type="EMBL" id="OSD04631.1"/>
    </source>
</evidence>
<name>A0A1Y2IWN7_TRAC3</name>
<evidence type="ECO:0008006" key="4">
    <source>
        <dbReference type="Google" id="ProtNLM"/>
    </source>
</evidence>
<sequence>MSKRNGTPCTKRFSDPSSLARHLKEQHKGSTYQCPIPGCVDRANKPKCIKRSSEFKKHLSKKHGVVMEDVDQFSVTTWSDETSLVPVSPKPRKRKSAKRDAAPVPTEPTLVFVEEPLPMATPSPAPPYSAVPYAGEVPLLCVPSDDGYASTPGMTYASPSPAPSMPEIVYDMGSEESACPPSYTTLDGYGNVVQDPFPQKDMSTYQVDNALGIGLMLSDSDLNNDSYARGLNYLSYNDMLPLTDMNMAASYGQMSMPCENFAQKTYMDPALSMYSSQCAFDFAPALESSGQADYFAGYSAWDLAVPEQSYAPQTNAIIPPSLPTFMTSNLGMFTTE</sequence>
<evidence type="ECO:0000256" key="1">
    <source>
        <dbReference type="SAM" id="MobiDB-lite"/>
    </source>
</evidence>
<organism evidence="2 3">
    <name type="scientific">Trametes coccinea (strain BRFM310)</name>
    <name type="common">Pycnoporus coccineus</name>
    <dbReference type="NCBI Taxonomy" id="1353009"/>
    <lineage>
        <taxon>Eukaryota</taxon>
        <taxon>Fungi</taxon>
        <taxon>Dikarya</taxon>
        <taxon>Basidiomycota</taxon>
        <taxon>Agaricomycotina</taxon>
        <taxon>Agaricomycetes</taxon>
        <taxon>Polyporales</taxon>
        <taxon>Polyporaceae</taxon>
        <taxon>Trametes</taxon>
    </lineage>
</organism>
<dbReference type="AlphaFoldDB" id="A0A1Y2IWN7"/>
<proteinExistence type="predicted"/>
<dbReference type="OrthoDB" id="2756527at2759"/>
<dbReference type="EMBL" id="KZ084096">
    <property type="protein sequence ID" value="OSD04631.1"/>
    <property type="molecule type" value="Genomic_DNA"/>
</dbReference>
<evidence type="ECO:0000313" key="3">
    <source>
        <dbReference type="Proteomes" id="UP000193067"/>
    </source>
</evidence>
<keyword evidence="3" id="KW-1185">Reference proteome</keyword>
<dbReference type="Gene3D" id="3.30.160.60">
    <property type="entry name" value="Classic Zinc Finger"/>
    <property type="match status" value="1"/>
</dbReference>